<dbReference type="Gene3D" id="3.40.50.150">
    <property type="entry name" value="Vaccinia Virus protein VP39"/>
    <property type="match status" value="1"/>
</dbReference>
<dbReference type="InterPro" id="IPR012327">
    <property type="entry name" value="MeTrfase_D12"/>
</dbReference>
<dbReference type="PRINTS" id="PR00505">
    <property type="entry name" value="D12N6MTFRASE"/>
</dbReference>
<comment type="similarity">
    <text evidence="1">Belongs to the N(4)/N(6)-methyltransferase family.</text>
</comment>
<proteinExistence type="inferred from homology"/>
<evidence type="ECO:0000256" key="5">
    <source>
        <dbReference type="ARBA" id="ARBA00022691"/>
    </source>
</evidence>
<evidence type="ECO:0000256" key="6">
    <source>
        <dbReference type="ARBA" id="ARBA00047942"/>
    </source>
</evidence>
<evidence type="ECO:0000313" key="7">
    <source>
        <dbReference type="EMBL" id="KAB2665144.1"/>
    </source>
</evidence>
<evidence type="ECO:0000256" key="4">
    <source>
        <dbReference type="ARBA" id="ARBA00022679"/>
    </source>
</evidence>
<dbReference type="GO" id="GO:1904047">
    <property type="term" value="F:S-adenosyl-L-methionine binding"/>
    <property type="evidence" value="ECO:0007669"/>
    <property type="project" value="TreeGrafter"/>
</dbReference>
<name>A0A833CM72_9HYPH</name>
<keyword evidence="8" id="KW-1185">Reference proteome</keyword>
<comment type="catalytic activity">
    <reaction evidence="6">
        <text>a 2'-deoxyadenosine in DNA + S-adenosyl-L-methionine = an N(6)-methyl-2'-deoxyadenosine in DNA + S-adenosyl-L-homocysteine + H(+)</text>
        <dbReference type="Rhea" id="RHEA:15197"/>
        <dbReference type="Rhea" id="RHEA-COMP:12418"/>
        <dbReference type="Rhea" id="RHEA-COMP:12419"/>
        <dbReference type="ChEBI" id="CHEBI:15378"/>
        <dbReference type="ChEBI" id="CHEBI:57856"/>
        <dbReference type="ChEBI" id="CHEBI:59789"/>
        <dbReference type="ChEBI" id="CHEBI:90615"/>
        <dbReference type="ChEBI" id="CHEBI:90616"/>
        <dbReference type="EC" id="2.1.1.72"/>
    </reaction>
</comment>
<dbReference type="GO" id="GO:0006298">
    <property type="term" value="P:mismatch repair"/>
    <property type="evidence" value="ECO:0007669"/>
    <property type="project" value="TreeGrafter"/>
</dbReference>
<keyword evidence="4" id="KW-0808">Transferase</keyword>
<dbReference type="PANTHER" id="PTHR30481:SF4">
    <property type="entry name" value="SITE-SPECIFIC DNA-METHYLTRANSFERASE (ADENINE-SPECIFIC)"/>
    <property type="match status" value="1"/>
</dbReference>
<evidence type="ECO:0000256" key="3">
    <source>
        <dbReference type="ARBA" id="ARBA00022603"/>
    </source>
</evidence>
<dbReference type="Pfam" id="PF02086">
    <property type="entry name" value="MethyltransfD12"/>
    <property type="match status" value="1"/>
</dbReference>
<organism evidence="7 8">
    <name type="scientific">Brucella tritici</name>
    <dbReference type="NCBI Taxonomy" id="94626"/>
    <lineage>
        <taxon>Bacteria</taxon>
        <taxon>Pseudomonadati</taxon>
        <taxon>Pseudomonadota</taxon>
        <taxon>Alphaproteobacteria</taxon>
        <taxon>Hyphomicrobiales</taxon>
        <taxon>Brucellaceae</taxon>
        <taxon>Brucella/Ochrobactrum group</taxon>
        <taxon>Brucella</taxon>
    </lineage>
</organism>
<reference evidence="7 8" key="1">
    <citation type="submission" date="2019-09" db="EMBL/GenBank/DDBJ databases">
        <title>Taxonomic organization of the family Brucellaceae based on a phylogenomic approach.</title>
        <authorList>
            <person name="Leclercq S."/>
            <person name="Cloeckaert A."/>
            <person name="Zygmunt M.S."/>
        </authorList>
    </citation>
    <scope>NUCLEOTIDE SEQUENCE [LARGE SCALE GENOMIC DNA]</scope>
    <source>
        <strain evidence="7 8">LMG 18957</strain>
    </source>
</reference>
<dbReference type="GO" id="GO:0032259">
    <property type="term" value="P:methylation"/>
    <property type="evidence" value="ECO:0007669"/>
    <property type="project" value="UniProtKB-KW"/>
</dbReference>
<dbReference type="PANTHER" id="PTHR30481">
    <property type="entry name" value="DNA ADENINE METHYLASE"/>
    <property type="match status" value="1"/>
</dbReference>
<dbReference type="Gene3D" id="1.10.1020.10">
    <property type="entry name" value="Adenine-specific Methyltransferase, Domain 2"/>
    <property type="match status" value="1"/>
</dbReference>
<dbReference type="RefSeq" id="WP_151677753.1">
    <property type="nucleotide sequence ID" value="NZ_WBWA01000008.1"/>
</dbReference>
<accession>A0A833CM72</accession>
<dbReference type="PIRSF" id="PIRSF000398">
    <property type="entry name" value="M_m6A_EcoRV"/>
    <property type="match status" value="1"/>
</dbReference>
<keyword evidence="3 7" id="KW-0489">Methyltransferase</keyword>
<dbReference type="EMBL" id="WBWA01000008">
    <property type="protein sequence ID" value="KAB2665144.1"/>
    <property type="molecule type" value="Genomic_DNA"/>
</dbReference>
<dbReference type="EC" id="2.1.1.72" evidence="2"/>
<evidence type="ECO:0000256" key="2">
    <source>
        <dbReference type="ARBA" id="ARBA00011900"/>
    </source>
</evidence>
<evidence type="ECO:0000256" key="1">
    <source>
        <dbReference type="ARBA" id="ARBA00006594"/>
    </source>
</evidence>
<dbReference type="GO" id="GO:0043565">
    <property type="term" value="F:sequence-specific DNA binding"/>
    <property type="evidence" value="ECO:0007669"/>
    <property type="project" value="TreeGrafter"/>
</dbReference>
<keyword evidence="5" id="KW-0949">S-adenosyl-L-methionine</keyword>
<dbReference type="Proteomes" id="UP000430843">
    <property type="component" value="Unassembled WGS sequence"/>
</dbReference>
<comment type="caution">
    <text evidence="7">The sequence shown here is derived from an EMBL/GenBank/DDBJ whole genome shotgun (WGS) entry which is preliminary data.</text>
</comment>
<dbReference type="SUPFAM" id="SSF53335">
    <property type="entry name" value="S-adenosyl-L-methionine-dependent methyltransferases"/>
    <property type="match status" value="1"/>
</dbReference>
<dbReference type="InterPro" id="IPR012263">
    <property type="entry name" value="M_m6A_EcoRV"/>
</dbReference>
<dbReference type="InterPro" id="IPR029063">
    <property type="entry name" value="SAM-dependent_MTases_sf"/>
</dbReference>
<protein>
    <recommendedName>
        <fullName evidence="2">site-specific DNA-methyltransferase (adenine-specific)</fullName>
        <ecNumber evidence="2">2.1.1.72</ecNumber>
    </recommendedName>
</protein>
<dbReference type="GO" id="GO:0009007">
    <property type="term" value="F:site-specific DNA-methyltransferase (adenine-specific) activity"/>
    <property type="evidence" value="ECO:0007669"/>
    <property type="project" value="UniProtKB-EC"/>
</dbReference>
<dbReference type="InterPro" id="IPR023095">
    <property type="entry name" value="Ade_MeTrfase_dom_2"/>
</dbReference>
<dbReference type="GO" id="GO:0009307">
    <property type="term" value="P:DNA restriction-modification system"/>
    <property type="evidence" value="ECO:0007669"/>
    <property type="project" value="InterPro"/>
</dbReference>
<dbReference type="AlphaFoldDB" id="A0A833CM72"/>
<evidence type="ECO:0000313" key="8">
    <source>
        <dbReference type="Proteomes" id="UP000430843"/>
    </source>
</evidence>
<gene>
    <name evidence="7" type="ORF">F9K91_10405</name>
</gene>
<sequence length="278" mass="31392">MQEGFSFSTVRPVSPAAGYIGGKKQLAQRVAAIIEQVPHTVYAEPFVGMGGVFFRRQLVPRCEVINDVSGDVITLFRILQRHYPQFMETLKFQVTSRREFERLKACDPSTLTDLERAARFLYLQRLAFGGKVVGRNYGVDTGGSARFNVTRLGPLLEEIHERLSGVQIENLNWSSFIDRYDSPGTLFYMDPPYFGCETDYGKDVFSRQDFERMAERMADIKGRFMISLNDTPEVRSIFAAFKICDVALTYTIGGGQAKPVGEVIIMDRKLPSVLNLPD</sequence>